<keyword evidence="1" id="KW-1133">Transmembrane helix</keyword>
<name>A0A0F8XZN3_9ZZZZ</name>
<keyword evidence="1" id="KW-0812">Transmembrane</keyword>
<proteinExistence type="predicted"/>
<gene>
    <name evidence="2" type="ORF">LCGC14_2882560</name>
</gene>
<protein>
    <submittedName>
        <fullName evidence="2">Uncharacterized protein</fullName>
    </submittedName>
</protein>
<evidence type="ECO:0000256" key="1">
    <source>
        <dbReference type="SAM" id="Phobius"/>
    </source>
</evidence>
<reference evidence="2" key="1">
    <citation type="journal article" date="2015" name="Nature">
        <title>Complex archaea that bridge the gap between prokaryotes and eukaryotes.</title>
        <authorList>
            <person name="Spang A."/>
            <person name="Saw J.H."/>
            <person name="Jorgensen S.L."/>
            <person name="Zaremba-Niedzwiedzka K."/>
            <person name="Martijn J."/>
            <person name="Lind A.E."/>
            <person name="van Eijk R."/>
            <person name="Schleper C."/>
            <person name="Guy L."/>
            <person name="Ettema T.J."/>
        </authorList>
    </citation>
    <scope>NUCLEOTIDE SEQUENCE</scope>
</reference>
<accession>A0A0F8XZN3</accession>
<dbReference type="AlphaFoldDB" id="A0A0F8XZN3"/>
<organism evidence="2">
    <name type="scientific">marine sediment metagenome</name>
    <dbReference type="NCBI Taxonomy" id="412755"/>
    <lineage>
        <taxon>unclassified sequences</taxon>
        <taxon>metagenomes</taxon>
        <taxon>ecological metagenomes</taxon>
    </lineage>
</organism>
<feature type="transmembrane region" description="Helical" evidence="1">
    <location>
        <begin position="6"/>
        <end position="26"/>
    </location>
</feature>
<sequence>MKDLGVYYMISSIIVITGFFVIIWIFEKKEYDKKRKEDLEEEQIRKTNKRIAIERKKDILKNAKKVLKVIFKCVDCSEKWFYLYPKNISVGYSG</sequence>
<keyword evidence="1" id="KW-0472">Membrane</keyword>
<comment type="caution">
    <text evidence="2">The sequence shown here is derived from an EMBL/GenBank/DDBJ whole genome shotgun (WGS) entry which is preliminary data.</text>
</comment>
<dbReference type="EMBL" id="LAZR01056262">
    <property type="protein sequence ID" value="KKK74557.1"/>
    <property type="molecule type" value="Genomic_DNA"/>
</dbReference>
<evidence type="ECO:0000313" key="2">
    <source>
        <dbReference type="EMBL" id="KKK74557.1"/>
    </source>
</evidence>
<feature type="non-terminal residue" evidence="2">
    <location>
        <position position="94"/>
    </location>
</feature>